<dbReference type="AlphaFoldDB" id="A0A1B2DGF0"/>
<name>A0A1B2DGF0_9BACL</name>
<evidence type="ECO:0000313" key="1">
    <source>
        <dbReference type="EMBL" id="ANY66739.1"/>
    </source>
</evidence>
<sequence>MDEARTVIDFYKKELYRIGWRIQYQAKKQRKHECSLTYDPVQPYSASDQTEQKILVKQLLAALPSPLGRTVIHELYLQDKTEAQVAMALNMSQQAVNKWKRKTLKQLCQMMSS</sequence>
<reference evidence="1" key="1">
    <citation type="submission" date="2016-08" db="EMBL/GenBank/DDBJ databases">
        <title>Complete Genome Seqeunce of Paenibacillus sp. BIHB 4019 from tea rhizoplane.</title>
        <authorList>
            <person name="Thakur R."/>
            <person name="Swarnkar M.K."/>
            <person name="Gulati A."/>
        </authorList>
    </citation>
    <scope>NUCLEOTIDE SEQUENCE [LARGE SCALE GENOMIC DNA]</scope>
    <source>
        <strain evidence="1">BIHB4019</strain>
    </source>
</reference>
<gene>
    <name evidence="1" type="ORF">BBD42_09885</name>
</gene>
<organism evidence="1">
    <name type="scientific">Paenibacillus sp. BIHB 4019</name>
    <dbReference type="NCBI Taxonomy" id="1870819"/>
    <lineage>
        <taxon>Bacteria</taxon>
        <taxon>Bacillati</taxon>
        <taxon>Bacillota</taxon>
        <taxon>Bacilli</taxon>
        <taxon>Bacillales</taxon>
        <taxon>Paenibacillaceae</taxon>
        <taxon>Paenibacillus</taxon>
    </lineage>
</organism>
<dbReference type="Gene3D" id="1.10.10.10">
    <property type="entry name" value="Winged helix-like DNA-binding domain superfamily/Winged helix DNA-binding domain"/>
    <property type="match status" value="1"/>
</dbReference>
<accession>A0A1B2DGF0</accession>
<protein>
    <recommendedName>
        <fullName evidence="2">RNA polymerase sigma factor 70 region 4 type 2 domain-containing protein</fullName>
    </recommendedName>
</protein>
<dbReference type="InterPro" id="IPR013324">
    <property type="entry name" value="RNA_pol_sigma_r3/r4-like"/>
</dbReference>
<evidence type="ECO:0008006" key="2">
    <source>
        <dbReference type="Google" id="ProtNLM"/>
    </source>
</evidence>
<dbReference type="EMBL" id="CP016808">
    <property type="protein sequence ID" value="ANY66739.1"/>
    <property type="molecule type" value="Genomic_DNA"/>
</dbReference>
<dbReference type="InterPro" id="IPR036388">
    <property type="entry name" value="WH-like_DNA-bd_sf"/>
</dbReference>
<proteinExistence type="predicted"/>
<dbReference type="RefSeq" id="WP_099518020.1">
    <property type="nucleotide sequence ID" value="NZ_CP016808.1"/>
</dbReference>
<dbReference type="SUPFAM" id="SSF88659">
    <property type="entry name" value="Sigma3 and sigma4 domains of RNA polymerase sigma factors"/>
    <property type="match status" value="1"/>
</dbReference>